<dbReference type="GO" id="GO:0034228">
    <property type="term" value="F:ethanolamine transmembrane transporter activity"/>
    <property type="evidence" value="ECO:0007669"/>
    <property type="project" value="InterPro"/>
</dbReference>
<dbReference type="RefSeq" id="WP_090926220.1">
    <property type="nucleotide sequence ID" value="NZ_FOTY01000005.1"/>
</dbReference>
<accession>A0A1I4KN99</accession>
<dbReference type="EMBL" id="FOTY01000005">
    <property type="protein sequence ID" value="SFL80244.1"/>
    <property type="molecule type" value="Genomic_DNA"/>
</dbReference>
<proteinExistence type="predicted"/>
<dbReference type="PANTHER" id="PTHR40089">
    <property type="entry name" value="ETHANOLAMINE UTILIZATION PROTEIN EUTH"/>
    <property type="match status" value="1"/>
</dbReference>
<evidence type="ECO:0000313" key="2">
    <source>
        <dbReference type="EMBL" id="SFL80244.1"/>
    </source>
</evidence>
<dbReference type="OrthoDB" id="9778282at2"/>
<dbReference type="Pfam" id="PF04346">
    <property type="entry name" value="EutH"/>
    <property type="match status" value="1"/>
</dbReference>
<reference evidence="2 3" key="1">
    <citation type="submission" date="2016-10" db="EMBL/GenBank/DDBJ databases">
        <authorList>
            <person name="de Groot N.N."/>
        </authorList>
    </citation>
    <scope>NUCLEOTIDE SEQUENCE [LARGE SCALE GENOMIC DNA]</scope>
    <source>
        <strain evidence="2 3">CGMCC 1.6134</strain>
    </source>
</reference>
<evidence type="ECO:0000256" key="1">
    <source>
        <dbReference type="SAM" id="Phobius"/>
    </source>
</evidence>
<feature type="transmembrane region" description="Helical" evidence="1">
    <location>
        <begin position="236"/>
        <end position="258"/>
    </location>
</feature>
<organism evidence="2 3">
    <name type="scientific">Salibacterium qingdaonense</name>
    <dbReference type="NCBI Taxonomy" id="266892"/>
    <lineage>
        <taxon>Bacteria</taxon>
        <taxon>Bacillati</taxon>
        <taxon>Bacillota</taxon>
        <taxon>Bacilli</taxon>
        <taxon>Bacillales</taxon>
        <taxon>Bacillaceae</taxon>
    </lineage>
</organism>
<keyword evidence="3" id="KW-1185">Reference proteome</keyword>
<sequence>MGVIQDIVIWTLAVFVIIGGLDKAFGSRFGYGEAFDRGFAAMGPVAVVIVGMISLAPVLADVLRPVVAPVYQWLGADPAMFATTILALDMGGWALAGELAGTEESARFAGILLGSMLGATLTFTVPVALSILKKEDHALFAKGILAGITTIPVGMLAGGAAAGFSMQQMVLNLVPIFLVSGLILFGIWWKMETMVKGFRMFGRLVTVVTTLATVVVVLQSLTGWTIIDGMAPSREGILTVGTLAFTLAGAFPLVHFFQKLISGNGRRKQFIMSPVAWSGWCASLAHIIPMFTLSRDMDEDGKLMNYAFAVSGAFLLGGHLGYTAAVDEAMIIPLLVGKLAGGLSAMGVAYGMIQKSRTSISDTVPSWYDEKEFQHKG</sequence>
<dbReference type="Proteomes" id="UP000199668">
    <property type="component" value="Unassembled WGS sequence"/>
</dbReference>
<feature type="transmembrane region" description="Helical" evidence="1">
    <location>
        <begin position="270"/>
        <end position="291"/>
    </location>
</feature>
<dbReference type="PIRSF" id="PIRSF019466">
    <property type="entry name" value="EutH"/>
    <property type="match status" value="1"/>
</dbReference>
<name>A0A1I4KN99_9BACI</name>
<evidence type="ECO:0000313" key="3">
    <source>
        <dbReference type="Proteomes" id="UP000199668"/>
    </source>
</evidence>
<feature type="transmembrane region" description="Helical" evidence="1">
    <location>
        <begin position="138"/>
        <end position="157"/>
    </location>
</feature>
<dbReference type="AlphaFoldDB" id="A0A1I4KN99"/>
<keyword evidence="1" id="KW-1133">Transmembrane helix</keyword>
<dbReference type="STRING" id="266892.SAMN04488054_105123"/>
<feature type="transmembrane region" description="Helical" evidence="1">
    <location>
        <begin position="108"/>
        <end position="132"/>
    </location>
</feature>
<feature type="transmembrane region" description="Helical" evidence="1">
    <location>
        <begin position="79"/>
        <end position="96"/>
    </location>
</feature>
<keyword evidence="1" id="KW-0472">Membrane</keyword>
<feature type="transmembrane region" description="Helical" evidence="1">
    <location>
        <begin position="331"/>
        <end position="353"/>
    </location>
</feature>
<dbReference type="GO" id="GO:0005886">
    <property type="term" value="C:plasma membrane"/>
    <property type="evidence" value="ECO:0007669"/>
    <property type="project" value="TreeGrafter"/>
</dbReference>
<feature type="transmembrane region" description="Helical" evidence="1">
    <location>
        <begin position="169"/>
        <end position="189"/>
    </location>
</feature>
<feature type="transmembrane region" description="Helical" evidence="1">
    <location>
        <begin position="303"/>
        <end position="325"/>
    </location>
</feature>
<keyword evidence="1" id="KW-0812">Transmembrane</keyword>
<feature type="transmembrane region" description="Helical" evidence="1">
    <location>
        <begin position="201"/>
        <end position="224"/>
    </location>
</feature>
<dbReference type="PANTHER" id="PTHR40089:SF1">
    <property type="entry name" value="ETHANOLAMINE PERMEASE EUTH-RELATED"/>
    <property type="match status" value="1"/>
</dbReference>
<feature type="transmembrane region" description="Helical" evidence="1">
    <location>
        <begin position="7"/>
        <end position="26"/>
    </location>
</feature>
<gene>
    <name evidence="2" type="ORF">SAMN04488054_105123</name>
</gene>
<dbReference type="InterPro" id="IPR007441">
    <property type="entry name" value="EutH"/>
</dbReference>
<feature type="transmembrane region" description="Helical" evidence="1">
    <location>
        <begin position="38"/>
        <end position="59"/>
    </location>
</feature>
<protein>
    <submittedName>
        <fullName evidence="2">Ethanolamine transporter</fullName>
    </submittedName>
</protein>